<dbReference type="SUPFAM" id="SSF55048">
    <property type="entry name" value="Probable ACP-binding domain of malonyl-CoA ACP transacylase"/>
    <property type="match status" value="1"/>
</dbReference>
<dbReference type="InterPro" id="IPR004432">
    <property type="entry name" value="Omega_3_polyunsat_FA_synth"/>
</dbReference>
<dbReference type="InterPro" id="IPR016036">
    <property type="entry name" value="Malonyl_transacylase_ACP-bd"/>
</dbReference>
<protein>
    <submittedName>
        <fullName evidence="8">Acyltransferase domain-containing protein</fullName>
    </submittedName>
</protein>
<dbReference type="Pfam" id="PF00550">
    <property type="entry name" value="PP-binding"/>
    <property type="match status" value="5"/>
</dbReference>
<keyword evidence="3" id="KW-0597">Phosphoprotein</keyword>
<feature type="domain" description="Carrier" evidence="6">
    <location>
        <begin position="1195"/>
        <end position="1272"/>
    </location>
</feature>
<feature type="domain" description="Carrier" evidence="6">
    <location>
        <begin position="1297"/>
        <end position="1377"/>
    </location>
</feature>
<dbReference type="PROSITE" id="PS50075">
    <property type="entry name" value="CARRIER"/>
    <property type="match status" value="5"/>
</dbReference>
<dbReference type="CDD" id="cd00833">
    <property type="entry name" value="PKS"/>
    <property type="match status" value="1"/>
</dbReference>
<evidence type="ECO:0000256" key="5">
    <source>
        <dbReference type="SAM" id="MobiDB-lite"/>
    </source>
</evidence>
<dbReference type="SMART" id="SM00826">
    <property type="entry name" value="PKS_DH"/>
    <property type="match status" value="1"/>
</dbReference>
<evidence type="ECO:0000313" key="9">
    <source>
        <dbReference type="Proteomes" id="UP000663281"/>
    </source>
</evidence>
<dbReference type="Gene3D" id="3.40.50.720">
    <property type="entry name" value="NAD(P)-binding Rossmann-like Domain"/>
    <property type="match status" value="1"/>
</dbReference>
<dbReference type="Gene3D" id="1.10.1200.10">
    <property type="entry name" value="ACP-like"/>
    <property type="match status" value="5"/>
</dbReference>
<keyword evidence="2" id="KW-0596">Phosphopantetheine</keyword>
<dbReference type="PANTHER" id="PTHR43074:SF1">
    <property type="entry name" value="BETA-KETOACYL SYNTHASE FAMILY PROTEIN-RELATED"/>
    <property type="match status" value="1"/>
</dbReference>
<evidence type="ECO:0000256" key="4">
    <source>
        <dbReference type="ARBA" id="ARBA00022679"/>
    </source>
</evidence>
<dbReference type="KEGG" id="scyp:JYB88_05250"/>
<dbReference type="Pfam" id="PF02801">
    <property type="entry name" value="Ketoacyl-synt_C"/>
    <property type="match status" value="1"/>
</dbReference>
<dbReference type="InterPro" id="IPR049552">
    <property type="entry name" value="PKS_DH_N"/>
</dbReference>
<dbReference type="InterPro" id="IPR016039">
    <property type="entry name" value="Thiolase-like"/>
</dbReference>
<dbReference type="InterPro" id="IPR042104">
    <property type="entry name" value="PKS_dehydratase_sf"/>
</dbReference>
<keyword evidence="8" id="KW-0012">Acyltransferase</keyword>
<feature type="domain" description="Carrier" evidence="6">
    <location>
        <begin position="1511"/>
        <end position="1591"/>
    </location>
</feature>
<evidence type="ECO:0000256" key="1">
    <source>
        <dbReference type="ARBA" id="ARBA00006484"/>
    </source>
</evidence>
<dbReference type="Pfam" id="PF08659">
    <property type="entry name" value="KR"/>
    <property type="match status" value="1"/>
</dbReference>
<dbReference type="InterPro" id="IPR052568">
    <property type="entry name" value="PKS-FAS_Synthase"/>
</dbReference>
<dbReference type="SUPFAM" id="SSF52151">
    <property type="entry name" value="FabD/lysophospholipase-like"/>
    <property type="match status" value="1"/>
</dbReference>
<dbReference type="InterPro" id="IPR014030">
    <property type="entry name" value="Ketoacyl_synth_N"/>
</dbReference>
<dbReference type="NCBIfam" id="TIGR02813">
    <property type="entry name" value="omega_3_PfaA"/>
    <property type="match status" value="1"/>
</dbReference>
<dbReference type="InterPro" id="IPR016035">
    <property type="entry name" value="Acyl_Trfase/lysoPLipase"/>
</dbReference>
<gene>
    <name evidence="8" type="ORF">JYB88_05250</name>
</gene>
<dbReference type="PANTHER" id="PTHR43074">
    <property type="entry name" value="OMEGA-3 POLYUNSATURATED FATTY ACID SYNTHASE PFAB-RELATED"/>
    <property type="match status" value="1"/>
</dbReference>
<feature type="domain" description="Ketosynthase family 3 (KS3)" evidence="7">
    <location>
        <begin position="18"/>
        <end position="475"/>
    </location>
</feature>
<keyword evidence="4" id="KW-0808">Transferase</keyword>
<keyword evidence="9" id="KW-1185">Reference proteome</keyword>
<dbReference type="SUPFAM" id="SSF47336">
    <property type="entry name" value="ACP-like"/>
    <property type="match status" value="5"/>
</dbReference>
<dbReference type="GO" id="GO:0016746">
    <property type="term" value="F:acyltransferase activity"/>
    <property type="evidence" value="ECO:0007669"/>
    <property type="project" value="UniProtKB-KW"/>
</dbReference>
<dbReference type="Gene3D" id="3.10.129.110">
    <property type="entry name" value="Polyketide synthase dehydratase"/>
    <property type="match status" value="1"/>
</dbReference>
<comment type="similarity">
    <text evidence="1">Belongs to the short-chain dehydrogenases/reductases (SDR) family.</text>
</comment>
<evidence type="ECO:0000256" key="2">
    <source>
        <dbReference type="ARBA" id="ARBA00022450"/>
    </source>
</evidence>
<organism evidence="8 9">
    <name type="scientific">Shewanella cyperi</name>
    <dbReference type="NCBI Taxonomy" id="2814292"/>
    <lineage>
        <taxon>Bacteria</taxon>
        <taxon>Pseudomonadati</taxon>
        <taxon>Pseudomonadota</taxon>
        <taxon>Gammaproteobacteria</taxon>
        <taxon>Alteromonadales</taxon>
        <taxon>Shewanellaceae</taxon>
        <taxon>Shewanella</taxon>
    </lineage>
</organism>
<dbReference type="EMBL" id="CP071504">
    <property type="protein sequence ID" value="QSX31051.1"/>
    <property type="molecule type" value="Genomic_DNA"/>
</dbReference>
<dbReference type="InterPro" id="IPR057326">
    <property type="entry name" value="KR_dom"/>
</dbReference>
<proteinExistence type="inferred from homology"/>
<dbReference type="Gene3D" id="3.30.70.250">
    <property type="entry name" value="Malonyl-CoA ACP transacylase, ACP-binding"/>
    <property type="match status" value="1"/>
</dbReference>
<name>A0A975ALR0_9GAMM</name>
<dbReference type="SMART" id="SM00822">
    <property type="entry name" value="PKS_KR"/>
    <property type="match status" value="1"/>
</dbReference>
<dbReference type="SUPFAM" id="SSF51735">
    <property type="entry name" value="NAD(P)-binding Rossmann-fold domains"/>
    <property type="match status" value="2"/>
</dbReference>
<dbReference type="InterPro" id="IPR036291">
    <property type="entry name" value="NAD(P)-bd_dom_sf"/>
</dbReference>
<dbReference type="SUPFAM" id="SSF53901">
    <property type="entry name" value="Thiolase-like"/>
    <property type="match status" value="1"/>
</dbReference>
<dbReference type="InterPro" id="IPR032821">
    <property type="entry name" value="PKS_assoc"/>
</dbReference>
<sequence length="2566" mass="270983">MSQAEQTQDLRLNKRLKDTPIAIVGMASLFAKSRYLNQFWDLICDKIDAITQVPADRWRVEDYFDANPKAADKSYCQRGGFIPELDFNPMEFGLPPNILELTDSSQLLSLIVAKEVLEDAGINENSGHDRDRIGITLGIGGGQKISQSLNARLQYPVLKKVFRESGISDEDSEMLIAKFQSQYIHWEENSFPGSLGNVIAGRIANRFDLGGMNCVVDAACAGSLAAIRMALTELTEGRSDMMLTGGVCTDNSAYMYMSFSKTPAFTPDEQIKPFDADSRGMMIGEGIGMVALKRLEDAERDGDKIYAVIKGVGASSDGKFKSIYAPRPEGQAKALKRAYDDAGFPPHTLGLMEAHGTGTAAGDVAEFAGLRSVMSEDNDAKQHIALGSIKSQVGHTKSTAGTAGLIKAALALHHKVLPPTINVRRPNPKMDIENSPFYLNTEARPWLPRPDGIQRRAAVSSFGFGGTNFHLVLEEYRRDHNRSPYRLRRTSQPLLFCAQSVAELQAELKTLATALKADKHAGLDALVAPYLLSGRELDAQWPRLGLLCQDETELQASLEQALTLLDSNSDAPWQQAGLSFRPRALLDGQGRSVALFAGQGSQYLNMGRDLAMLYPEVRAEFAAADAAFAAQGEPAVNGMGALSGCVFPAPKFEAEAKASDELRLTNTRIAQSAIGALAMGQFELLKAAGFKPDMVAGHSFGELAALHAAGAIDKAGFYALAFARGDAMAKVPEGKDPGAMAAVILPNAETISKLETRLAGETEVSIANHNSPTQLVIAGATEALKRVSAALTNEGVRVIALPVSGAFHTPLVEHARQPFAAAIDKLSFSDAHTPLYANGSGDKVDGKGGKLKEGLKQQMLQQVQFVSQIESLYRDGARVFVEFGPKNTLTRLTEATLGERAAGCLILAVDTGVPALKAKDGDQAYKQAALALAMAGLPLGNPDPYQAPLAKPKQAPSPMNVRLGASNYISPATQAKMAAALSQGQVSKQTEIVEKIVEKTVTVPATAPAMKAQAQTETSAGQITQVAAQSPNQDSLGQFFAAQQQLAALHQQFLAIPTQYGNSIQTLLAEQLRLAAEGKAIPAGMEQALAQFHQHQADTLKIHADFMQAQSQSALQLLAGLSGQSLPAAVTQAAPMVTAPVQTVPAVVAPKTIAPAVAATKPQAAPMTPAAQPIMAASLTVQPQASSDNAPAGAHDVSQIMLQVVADKTGYPTEMLDLAMDMEADLGIDSIKRVEILGTVQDALPNLPELNPSDLAECRTLAEIVAYLAAQAPAKLAAQAPAQTSAAAQAPAMQSNISLDLVKDTMLAVVADKTGYPAEMLDLAMNMEADLGIDSIKRVEILGTVQDALPGLPELNPSDLAECRTLAEIVDYMAAKASLAVQPAAVQPSAAPISQATQAAHTGISLERVKDTMLSVVADKTGYPAEMLDLAMDMEADLGIDSIKRVEILGTVQDALPGLPELNPSDLAECRTLAEIVDYMGAKASLAAQPAAVQPSAAPISQATQAAHTGISLELVKTTMLSVVADKTGYPAEMLDLAMDMEADLGIDSIKRVEILGTVQDALPNMAELNPADLAECRTLAEIIDCMAAEAAPIEAVATPAVTTAAVNSDAFELEAFEQLSSAPAISQADIMEALAATSMPVAAPVQEKSAAQAAPTQADILTTLLTVVADKTGYPADMLDLAMDMEADLGIDSIKRVEILGTVQDALPGLPEVNPADLAECRALGQIVDVYAKLLPAASPTDISAQAEAREQSQEQDQDAEAPALPPHGGVTLKKLPAADRLEAEAASTLFAANARVLILDDGHNAGVLAGKLARRQLQVTLVRPAAATVQSVQDSEIAAVQLASDDDAGIKTLLTELDSAPAVFIHLQPVAEHKTEGLWLDESARARVQLAFLFAKHLSKPLTATNDGHRRAFISVARMDGKLGTDSTAELEQAALFGLTKTLAHEWPGVHCRALDLHPALDAAHLADAVLDALYGLDDEPLEWGLCQEGRFTLQEGETIPASAPQVMSLDGTDKILVTGGAKGVTLDCALALAKDTGAHFILAGRSKALALSEFPAWAKGLAADELKAAAIKDMLAAGKRPLPKEIDAQIQPLASALEIQAALQAFEAVGASAEYLSLDVTSAADIAAKLGPIQALAPITGLVHGAGVLADKLIGDKTLDELNRVQGTKVDGLKALLQVLSADSLKLVALFSSAAGFYGNSGQSDYAMANEILNKAAYSLGRQLPKARVVSFDWGPWDGGMVTAALKKMFVDRGVYVIPRDAGAALFARAIVAGQNPQLLIGSSMQGAGGEQALKKPEGPDSAITLNRKLSTQSLDLINDHRIGGNCVWPTVCALEWMASAAARIYGGQWQITDYKLLKGLVFDTDEKLLQLSLSPEGDTLNARIEADGKPQYRANLRPAGETPVPVLGADLAKAAAEAKVLMSGEQLYADGSLFHGPALQLIEQVLSFDDGSLLCRYKLPQGQAPSALAQQDALLQAMLVWARLKYGAASLPSEFKTLFQGDLTTEGLIRLEVVSHSSRQLCANIALYDADGLAVSAMTQARVTISKGLNAAFVAAQQGEHQ</sequence>
<dbReference type="InterPro" id="IPR014043">
    <property type="entry name" value="Acyl_transferase_dom"/>
</dbReference>
<dbReference type="InterPro" id="IPR020841">
    <property type="entry name" value="PKS_Beta-ketoAc_synthase_dom"/>
</dbReference>
<dbReference type="SMART" id="SM00827">
    <property type="entry name" value="PKS_AT"/>
    <property type="match status" value="1"/>
</dbReference>
<dbReference type="PROSITE" id="PS52004">
    <property type="entry name" value="KS3_2"/>
    <property type="match status" value="1"/>
</dbReference>
<dbReference type="InterPro" id="IPR036736">
    <property type="entry name" value="ACP-like_sf"/>
</dbReference>
<accession>A0A975ALR0</accession>
<feature type="region of interest" description="Disordered" evidence="5">
    <location>
        <begin position="1744"/>
        <end position="1773"/>
    </location>
</feature>
<dbReference type="Pfam" id="PF21089">
    <property type="entry name" value="PKS_DH_N"/>
    <property type="match status" value="1"/>
</dbReference>
<dbReference type="Pfam" id="PF00698">
    <property type="entry name" value="Acyl_transf_1"/>
    <property type="match status" value="1"/>
</dbReference>
<dbReference type="Gene3D" id="3.40.366.10">
    <property type="entry name" value="Malonyl-Coenzyme A Acyl Carrier Protein, domain 2"/>
    <property type="match status" value="1"/>
</dbReference>
<feature type="domain" description="Carrier" evidence="6">
    <location>
        <begin position="1404"/>
        <end position="1484"/>
    </location>
</feature>
<dbReference type="InterPro" id="IPR001227">
    <property type="entry name" value="Ac_transferase_dom_sf"/>
</dbReference>
<evidence type="ECO:0000259" key="7">
    <source>
        <dbReference type="PROSITE" id="PS52004"/>
    </source>
</evidence>
<dbReference type="SMART" id="SM00825">
    <property type="entry name" value="PKS_KS"/>
    <property type="match status" value="1"/>
</dbReference>
<dbReference type="Gene3D" id="3.40.47.10">
    <property type="match status" value="1"/>
</dbReference>
<dbReference type="InterPro" id="IPR009081">
    <property type="entry name" value="PP-bd_ACP"/>
</dbReference>
<dbReference type="InterPro" id="IPR014031">
    <property type="entry name" value="Ketoacyl_synth_C"/>
</dbReference>
<feature type="domain" description="Carrier" evidence="6">
    <location>
        <begin position="1659"/>
        <end position="1736"/>
    </location>
</feature>
<evidence type="ECO:0000256" key="3">
    <source>
        <dbReference type="ARBA" id="ARBA00022553"/>
    </source>
</evidence>
<dbReference type="RefSeq" id="WP_207325724.1">
    <property type="nucleotide sequence ID" value="NZ_CP071504.1"/>
</dbReference>
<dbReference type="InterPro" id="IPR020807">
    <property type="entry name" value="PKS_DH"/>
</dbReference>
<reference evidence="8 9" key="1">
    <citation type="submission" date="2021-03" db="EMBL/GenBank/DDBJ databases">
        <title>Novel species identification of genus Shewanella.</title>
        <authorList>
            <person name="Liu G."/>
            <person name="Zhang Q."/>
        </authorList>
    </citation>
    <scope>NUCLEOTIDE SEQUENCE [LARGE SCALE GENOMIC DNA]</scope>
    <source>
        <strain evidence="8 9">FJAT-53726</strain>
    </source>
</reference>
<dbReference type="InterPro" id="IPR013968">
    <property type="entry name" value="PKS_KR"/>
</dbReference>
<dbReference type="Pfam" id="PF00109">
    <property type="entry name" value="ketoacyl-synt"/>
    <property type="match status" value="1"/>
</dbReference>
<dbReference type="CDD" id="cd08953">
    <property type="entry name" value="KR_2_SDR_x"/>
    <property type="match status" value="1"/>
</dbReference>
<dbReference type="Pfam" id="PF16197">
    <property type="entry name" value="KAsynt_C_assoc"/>
    <property type="match status" value="1"/>
</dbReference>
<evidence type="ECO:0000259" key="6">
    <source>
        <dbReference type="PROSITE" id="PS50075"/>
    </source>
</evidence>
<evidence type="ECO:0000313" key="8">
    <source>
        <dbReference type="EMBL" id="QSX31051.1"/>
    </source>
</evidence>
<dbReference type="Proteomes" id="UP000663281">
    <property type="component" value="Chromosome"/>
</dbReference>